<dbReference type="OrthoDB" id="9814448at2"/>
<feature type="repeat" description="TPR" evidence="3">
    <location>
        <begin position="652"/>
        <end position="685"/>
    </location>
</feature>
<keyword evidence="1" id="KW-0677">Repeat</keyword>
<proteinExistence type="predicted"/>
<dbReference type="InterPro" id="IPR011990">
    <property type="entry name" value="TPR-like_helical_dom_sf"/>
</dbReference>
<dbReference type="InterPro" id="IPR051012">
    <property type="entry name" value="CellSynth/LPSAsmb/PSIAsmb"/>
</dbReference>
<dbReference type="PROSITE" id="PS50005">
    <property type="entry name" value="TPR"/>
    <property type="match status" value="3"/>
</dbReference>
<dbReference type="Pfam" id="PF13174">
    <property type="entry name" value="TPR_6"/>
    <property type="match status" value="3"/>
</dbReference>
<reference evidence="4 5" key="1">
    <citation type="submission" date="2019-03" db="EMBL/GenBank/DDBJ databases">
        <title>San Antonio Military Medical Center submission to MRSN (WRAIR), pending publication.</title>
        <authorList>
            <person name="Blyth D.M."/>
            <person name="Mccarthy S.L."/>
            <person name="Schall S.E."/>
            <person name="Stam J.A."/>
            <person name="Ong A.C."/>
            <person name="Mcgann P.T."/>
        </authorList>
    </citation>
    <scope>NUCLEOTIDE SEQUENCE [LARGE SCALE GENOMIC DNA]</scope>
    <source>
        <strain evidence="4 5">MRSN571793</strain>
    </source>
</reference>
<dbReference type="Proteomes" id="UP000297861">
    <property type="component" value="Unassembled WGS sequence"/>
</dbReference>
<dbReference type="RefSeq" id="WP_134436899.1">
    <property type="nucleotide sequence ID" value="NZ_SOML01000009.1"/>
</dbReference>
<protein>
    <submittedName>
        <fullName evidence="4">Tetratricopeptide repeat protein</fullName>
    </submittedName>
</protein>
<dbReference type="SMART" id="SM00028">
    <property type="entry name" value="TPR"/>
    <property type="match status" value="7"/>
</dbReference>
<dbReference type="STRING" id="1121485.GCA_000426485_03220"/>
<gene>
    <name evidence="4" type="ORF">E2605_13725</name>
</gene>
<dbReference type="SUPFAM" id="SSF48452">
    <property type="entry name" value="TPR-like"/>
    <property type="match status" value="6"/>
</dbReference>
<evidence type="ECO:0000313" key="5">
    <source>
        <dbReference type="Proteomes" id="UP000297861"/>
    </source>
</evidence>
<dbReference type="AlphaFoldDB" id="A0A4Y8L0R8"/>
<evidence type="ECO:0000256" key="2">
    <source>
        <dbReference type="ARBA" id="ARBA00022803"/>
    </source>
</evidence>
<feature type="repeat" description="TPR" evidence="3">
    <location>
        <begin position="244"/>
        <end position="277"/>
    </location>
</feature>
<keyword evidence="2 3" id="KW-0802">TPR repeat</keyword>
<evidence type="ECO:0000256" key="1">
    <source>
        <dbReference type="ARBA" id="ARBA00022737"/>
    </source>
</evidence>
<dbReference type="Pfam" id="PF13181">
    <property type="entry name" value="TPR_8"/>
    <property type="match status" value="1"/>
</dbReference>
<keyword evidence="5" id="KW-1185">Reference proteome</keyword>
<evidence type="ECO:0000313" key="4">
    <source>
        <dbReference type="EMBL" id="TFD94875.1"/>
    </source>
</evidence>
<organism evidence="4 5">
    <name type="scientific">Dysgonomonas capnocytophagoides</name>
    <dbReference type="NCBI Taxonomy" id="45254"/>
    <lineage>
        <taxon>Bacteria</taxon>
        <taxon>Pseudomonadati</taxon>
        <taxon>Bacteroidota</taxon>
        <taxon>Bacteroidia</taxon>
        <taxon>Bacteroidales</taxon>
        <taxon>Dysgonomonadaceae</taxon>
        <taxon>Dysgonomonas</taxon>
    </lineage>
</organism>
<dbReference type="Gene3D" id="1.25.40.10">
    <property type="entry name" value="Tetratricopeptide repeat domain"/>
    <property type="match status" value="8"/>
</dbReference>
<evidence type="ECO:0000256" key="3">
    <source>
        <dbReference type="PROSITE-ProRule" id="PRU00339"/>
    </source>
</evidence>
<name>A0A4Y8L0R8_9BACT</name>
<dbReference type="EMBL" id="SOML01000009">
    <property type="protein sequence ID" value="TFD94875.1"/>
    <property type="molecule type" value="Genomic_DNA"/>
</dbReference>
<feature type="repeat" description="TPR" evidence="3">
    <location>
        <begin position="504"/>
        <end position="537"/>
    </location>
</feature>
<sequence length="999" mass="113160">MKKIFFIVGIASSIQFSNAQKSITNELPARLFIQGKEMFLNNNYTGAENTLTEFKQSSKDKSLLLEADYMIAASSYFRGKENAAIVLREYLDTYPESYHRNDICFYIGSSFFKDKEWDKALYWFKQSDVSYLSLNDQEDYTFRSAYSNLQQGNKAEAYNRFSALAKNSNRYYEPATYYKAYIDFHDGNYDEALNVFGKLKNVPEYKEQSLFFITQGQFLKGDLNGAITAGLNYLNSYPDNQNSGEVYRILGNSYYRQGQQQEAISFYEKYLSKTDKPFREDMFQLGTAYSQAGSPQDAIRALQFAASKEDKLGQASYMLLGQNYLKVNDNTNALMAFDAASRVQFDPAVSEVALYNYAMLVHKTSLSVFDQSITVLQRFLQEYPNSRYVNEINKQLASTLLATKNYQAALNVIDQMRNPGQQILEAKQTILFQLGAQDFIDGKYDNAIQRFNNCISMGNYDIKSKNEAYFWRGESYYRKNEYTTATKDYQSYISQTTPSAENYTSALYNLGYSFFKEKQYPNSLNSFRQYVSQEKNRQNLTYADALNRIGDCYLYSRNFGEAERAYAQASNNNQQSAEYAEFQKAFVMGLQHNYNGKISALDAMIRKYPESQYVDDAMYEKSRALVMLNREQDATSVLSQMLNKYPDSNIAAKAGVLLGQSYYNINQTNQAIAAYKKVVDINKNTEEARIALQSLEGIYRDMNDISSYANYANSLGSGVIISTSRQDSLTYLAAENVYMKGRSAEAVNAMKKYLQSHPNGQFTGDAHYYIGIVAYEKKDNSTALSEFNRTVQSGNAKNLSKALLHIGEIQLANKDSQSAYNTFKQLERAAVNAEERNAAQLGILKTAGTSGNNNEIITVATLLLSSDKTSPEVISEARLARAKAYLATSATSKATEDLTKAATDTRSIYGSEAHYLLAETYFKAKSYDKAEQQVLSLMKQGTPHAYWLARAIIVLSDTYKAKGDKFQAKQYLESLNANYTGDESDIRTMISERLASLNK</sequence>
<dbReference type="PANTHER" id="PTHR45586:SF1">
    <property type="entry name" value="LIPOPOLYSACCHARIDE ASSEMBLY PROTEIN B"/>
    <property type="match status" value="1"/>
</dbReference>
<comment type="caution">
    <text evidence="4">The sequence shown here is derived from an EMBL/GenBank/DDBJ whole genome shotgun (WGS) entry which is preliminary data.</text>
</comment>
<accession>A0A4Y8L0R8</accession>
<dbReference type="InterPro" id="IPR019734">
    <property type="entry name" value="TPR_rpt"/>
</dbReference>
<dbReference type="PANTHER" id="PTHR45586">
    <property type="entry name" value="TPR REPEAT-CONTAINING PROTEIN PA4667"/>
    <property type="match status" value="1"/>
</dbReference>